<name>A0A6I4W4E9_9ACTN</name>
<organism evidence="1 2">
    <name type="scientific">Actinomadura rayongensis</name>
    <dbReference type="NCBI Taxonomy" id="1429076"/>
    <lineage>
        <taxon>Bacteria</taxon>
        <taxon>Bacillati</taxon>
        <taxon>Actinomycetota</taxon>
        <taxon>Actinomycetes</taxon>
        <taxon>Streptosporangiales</taxon>
        <taxon>Thermomonosporaceae</taxon>
        <taxon>Actinomadura</taxon>
    </lineage>
</organism>
<gene>
    <name evidence="1" type="ORF">GQ466_09740</name>
</gene>
<evidence type="ECO:0000313" key="1">
    <source>
        <dbReference type="EMBL" id="MXQ64318.1"/>
    </source>
</evidence>
<reference evidence="1 2" key="1">
    <citation type="submission" date="2019-12" db="EMBL/GenBank/DDBJ databases">
        <title>Nocardia macrotermitis sp. nov. and Nocardia aurantia sp. nov., isolated from the gut of the fungus growing-termite Macrotermes natalensis.</title>
        <authorList>
            <person name="Christine B."/>
            <person name="Rene B."/>
        </authorList>
    </citation>
    <scope>NUCLEOTIDE SEQUENCE [LARGE SCALE GENOMIC DNA]</scope>
    <source>
        <strain evidence="1 2">DSM 102126</strain>
    </source>
</reference>
<keyword evidence="2" id="KW-1185">Reference proteome</keyword>
<evidence type="ECO:0000313" key="2">
    <source>
        <dbReference type="Proteomes" id="UP000431901"/>
    </source>
</evidence>
<accession>A0A6I4W4E9</accession>
<dbReference type="RefSeq" id="WP_161102565.1">
    <property type="nucleotide sequence ID" value="NZ_JBHLYI010000013.1"/>
</dbReference>
<dbReference type="AlphaFoldDB" id="A0A6I4W4E9"/>
<comment type="caution">
    <text evidence="1">The sequence shown here is derived from an EMBL/GenBank/DDBJ whole genome shotgun (WGS) entry which is preliminary data.</text>
</comment>
<sequence length="80" mass="8463">MDTQSISNAVDVIRVEPGGIAEEAKEFRRTLSCSWSSVDGQGEEIGLAGTGLQIKYDVLLGDGGTGGGHPLIFWKERQGA</sequence>
<dbReference type="Proteomes" id="UP000431901">
    <property type="component" value="Unassembled WGS sequence"/>
</dbReference>
<proteinExistence type="predicted"/>
<protein>
    <submittedName>
        <fullName evidence="1">Uncharacterized protein</fullName>
    </submittedName>
</protein>
<dbReference type="EMBL" id="WUTW01000002">
    <property type="protein sequence ID" value="MXQ64318.1"/>
    <property type="molecule type" value="Genomic_DNA"/>
</dbReference>